<proteinExistence type="inferred from homology"/>
<dbReference type="SUPFAM" id="SSF52540">
    <property type="entry name" value="P-loop containing nucleoside triphosphate hydrolases"/>
    <property type="match status" value="1"/>
</dbReference>
<comment type="subcellular location">
    <subcellularLocation>
        <location evidence="2">Cytoplasm</location>
    </subcellularLocation>
    <subcellularLocation>
        <location evidence="1">Nucleus</location>
    </subcellularLocation>
</comment>
<sequence length="1248" mass="144354">MASTSSTSTSISTFIPQWKYDVFLSFRGEDTRFNFTDHLYANLIRRGIATFRDDDSLKRGEEIAPELLKAIEESRFSLIVFSENYAGSRWCLDELVKIMKCRKEMNQTVVPIFYHVDPSNVRKQTGRFGEAFSNYKEDTEKMKEKVRSWRSALTEAANISGEHVKDGYESEHIKKIVNNIFMRLNCRMFDVGANLVGMDSRVNEIIRRLCVDQLNDVRIIGICGIGGMGKTTIAKVVYNKFSHEFEYMSFLENVREVCNTMGLHHLQNQLLCDLLEVERNQNISSVGQGANMIKNVLQFKRVFIVLDDIDDPDQLEYLLRNRDWLGKGSRVIITTRSKQLLQEMDDVYDVEELNFEQARELFSLYAFKQNLPKQDFIHLSDRVVYYCHGLPLALKVLGSLLFNKTIRQWESELCKLEREPEVKIQNVLKISFDGLDHTQKKIFLDIACFFKGEDKDFVLRILDSCDLYAEIGIKVLCDKCLISLSKNKILMHDLTQEMGWNIIRSEFPDDPGKWSRLWDPSDVYRAFTMKKGMKKVEAIFLDLSRSKQLQFSTKIFAKMKRLRLLKIYWIDYCGSMKKEFKVILPEDFQFPSHELRYLHWEGYSLKSLPSNFHGENLVELNMMDSNIKQLWQGNKCLEQLKILNLLRSKQLTEISNFSNMPNLEELELERCSSLNVVDPSIGVLKKLTLLNLSGCENLTSLPSSIQYLDSLETIYLNNCSNLEEFPEMKRSSMKALSYLHFDGSAIKELPSSIEHLTGLKELYMKACKNLRSLPSSICRLKSLRNLQVFGCSNLDTFPEIMEDMKYLEFLDLRGTGIKELPSSMEHLHNIRELFLSDCKNLRSLPSSICRFKSFQRLNLSGCSSLQNFPEFMEDMEYLDVLDLEGTAIKELPSSIQNLKNLRLLYLSNCKNLVTLPDSIYDLRSLEYLILPGCSNLEKFPKNLEALCYLVELDLSHCNLMEGSIPTDIWGLYSLEKLNLRGNHMVSIPSGISQLCKLRYLDISHCKMLQEIPELPSSLPEIHAHNTKLEMLSGPSSLLWSSLLKWFKPTRNEHLNCKQGKMIIIPGNGGIPGWVLHQEIGSQLRIELPLNWYEDNHFLGFAFFSLYHKENHFEASCHFDLRLCGDLDEVVDDLSISSWCKCHEFNGDASDELWVTLYPKNAIPNKYHRKQPWHFLAAFDFVTRINGQATHTNIKRCGVQLIYTHDYLHDNVPMLVDHQRGHDDAGENKADDQEPHPKRLRASSTDLKL</sequence>
<dbReference type="PROSITE" id="PS51450">
    <property type="entry name" value="LRR"/>
    <property type="match status" value="1"/>
</dbReference>
<dbReference type="PROSITE" id="PS50104">
    <property type="entry name" value="TIR"/>
    <property type="match status" value="1"/>
</dbReference>
<dbReference type="SMART" id="SM00255">
    <property type="entry name" value="TIR"/>
    <property type="match status" value="1"/>
</dbReference>
<dbReference type="PANTHER" id="PTHR11017:SF570">
    <property type="entry name" value="DISEASE RESISTANCE PROTEIN (TIR-NBS CLASS)-RELATED"/>
    <property type="match status" value="1"/>
</dbReference>
<dbReference type="InterPro" id="IPR002182">
    <property type="entry name" value="NB-ARC"/>
</dbReference>
<dbReference type="InterPro" id="IPR032675">
    <property type="entry name" value="LRR_dom_sf"/>
</dbReference>
<keyword evidence="8" id="KW-0611">Plant defense</keyword>
<dbReference type="Pfam" id="PF07725">
    <property type="entry name" value="LRR_3"/>
    <property type="match status" value="1"/>
</dbReference>
<dbReference type="EC" id="3.2.2.6" evidence="3"/>
<evidence type="ECO:0000256" key="3">
    <source>
        <dbReference type="ARBA" id="ARBA00011982"/>
    </source>
</evidence>
<keyword evidence="4" id="KW-0963">Cytoplasm</keyword>
<comment type="catalytic activity">
    <reaction evidence="11">
        <text>NAD(+) + H2O = ADP-D-ribose + nicotinamide + H(+)</text>
        <dbReference type="Rhea" id="RHEA:16301"/>
        <dbReference type="ChEBI" id="CHEBI:15377"/>
        <dbReference type="ChEBI" id="CHEBI:15378"/>
        <dbReference type="ChEBI" id="CHEBI:17154"/>
        <dbReference type="ChEBI" id="CHEBI:57540"/>
        <dbReference type="ChEBI" id="CHEBI:57967"/>
        <dbReference type="EC" id="3.2.2.6"/>
    </reaction>
    <physiologicalReaction direction="left-to-right" evidence="11">
        <dbReference type="Rhea" id="RHEA:16302"/>
    </physiologicalReaction>
</comment>
<dbReference type="Gene3D" id="3.40.50.300">
    <property type="entry name" value="P-loop containing nucleotide triphosphate hydrolases"/>
    <property type="match status" value="1"/>
</dbReference>
<dbReference type="InterPro" id="IPR011713">
    <property type="entry name" value="Leu-rich_rpt_3"/>
</dbReference>
<protein>
    <recommendedName>
        <fullName evidence="3">ADP-ribosyl cyclase/cyclic ADP-ribose hydrolase</fullName>
        <ecNumber evidence="3">3.2.2.6</ecNumber>
    </recommendedName>
</protein>
<evidence type="ECO:0000256" key="13">
    <source>
        <dbReference type="SAM" id="MobiDB-lite"/>
    </source>
</evidence>
<dbReference type="GO" id="GO:0050832">
    <property type="term" value="P:defense response to fungus"/>
    <property type="evidence" value="ECO:0007669"/>
    <property type="project" value="UniProtKB-ARBA"/>
</dbReference>
<reference evidence="15 16" key="1">
    <citation type="journal article" date="2023" name="BMC Biotechnol.">
        <title>Vitis rotundifolia cv Carlos genome sequencing.</title>
        <authorList>
            <person name="Huff M."/>
            <person name="Hulse-Kemp A."/>
            <person name="Scheffler B."/>
            <person name="Youngblood R."/>
            <person name="Simpson S."/>
            <person name="Babiker E."/>
            <person name="Staton M."/>
        </authorList>
    </citation>
    <scope>NUCLEOTIDE SEQUENCE [LARGE SCALE GENOMIC DNA]</scope>
    <source>
        <tissue evidence="15">Leaf</tissue>
    </source>
</reference>
<evidence type="ECO:0000259" key="14">
    <source>
        <dbReference type="PROSITE" id="PS50104"/>
    </source>
</evidence>
<dbReference type="Proteomes" id="UP001168098">
    <property type="component" value="Unassembled WGS sequence"/>
</dbReference>
<evidence type="ECO:0000256" key="1">
    <source>
        <dbReference type="ARBA" id="ARBA00004123"/>
    </source>
</evidence>
<keyword evidence="16" id="KW-1185">Reference proteome</keyword>
<comment type="caution">
    <text evidence="15">The sequence shown here is derived from an EMBL/GenBank/DDBJ whole genome shotgun (WGS) entry which is preliminary data.</text>
</comment>
<dbReference type="InterPro" id="IPR035897">
    <property type="entry name" value="Toll_tir_struct_dom_sf"/>
</dbReference>
<dbReference type="SMART" id="SM00369">
    <property type="entry name" value="LRR_TYP"/>
    <property type="match status" value="5"/>
</dbReference>
<dbReference type="SUPFAM" id="SSF46785">
    <property type="entry name" value="Winged helix' DNA-binding domain"/>
    <property type="match status" value="1"/>
</dbReference>
<dbReference type="InterPro" id="IPR058546">
    <property type="entry name" value="RPS4B/Roq1-like_LRR"/>
</dbReference>
<dbReference type="FunFam" id="3.40.50.10140:FF:000007">
    <property type="entry name" value="Disease resistance protein (TIR-NBS-LRR class)"/>
    <property type="match status" value="1"/>
</dbReference>
<feature type="compositionally biased region" description="Basic and acidic residues" evidence="13">
    <location>
        <begin position="1217"/>
        <end position="1236"/>
    </location>
</feature>
<dbReference type="InterPro" id="IPR027417">
    <property type="entry name" value="P-loop_NTPase"/>
</dbReference>
<dbReference type="InterPro" id="IPR003591">
    <property type="entry name" value="Leu-rich_rpt_typical-subtyp"/>
</dbReference>
<dbReference type="GO" id="GO:0005634">
    <property type="term" value="C:nucleus"/>
    <property type="evidence" value="ECO:0007669"/>
    <property type="project" value="UniProtKB-SubCell"/>
</dbReference>
<dbReference type="Pfam" id="PF23282">
    <property type="entry name" value="WHD_ROQ1"/>
    <property type="match status" value="1"/>
</dbReference>
<dbReference type="PANTHER" id="PTHR11017">
    <property type="entry name" value="LEUCINE-RICH REPEAT-CONTAINING PROTEIN"/>
    <property type="match status" value="1"/>
</dbReference>
<evidence type="ECO:0000256" key="10">
    <source>
        <dbReference type="ARBA" id="ARBA00023242"/>
    </source>
</evidence>
<keyword evidence="9" id="KW-0520">NAD</keyword>
<name>A0AA39A584_VITRO</name>
<dbReference type="InterPro" id="IPR044974">
    <property type="entry name" value="Disease_R_plants"/>
</dbReference>
<evidence type="ECO:0000313" key="15">
    <source>
        <dbReference type="EMBL" id="KAJ9701117.1"/>
    </source>
</evidence>
<feature type="region of interest" description="Disordered" evidence="13">
    <location>
        <begin position="1217"/>
        <end position="1248"/>
    </location>
</feature>
<dbReference type="GO" id="GO:0043531">
    <property type="term" value="F:ADP binding"/>
    <property type="evidence" value="ECO:0007669"/>
    <property type="project" value="InterPro"/>
</dbReference>
<dbReference type="SUPFAM" id="SSF52200">
    <property type="entry name" value="Toll/Interleukin receptor TIR domain"/>
    <property type="match status" value="1"/>
</dbReference>
<feature type="domain" description="TIR" evidence="14">
    <location>
        <begin position="18"/>
        <end position="184"/>
    </location>
</feature>
<dbReference type="GO" id="GO:0043068">
    <property type="term" value="P:positive regulation of programmed cell death"/>
    <property type="evidence" value="ECO:0007669"/>
    <property type="project" value="UniProtKB-ARBA"/>
</dbReference>
<comment type="similarity">
    <text evidence="12">Belongs to the disease resistance TIR-NB-LRR family.</text>
</comment>
<dbReference type="FunFam" id="3.80.10.10:FF:000386">
    <property type="entry name" value="Disease resistance protein RPS4"/>
    <property type="match status" value="1"/>
</dbReference>
<evidence type="ECO:0000256" key="6">
    <source>
        <dbReference type="ARBA" id="ARBA00022737"/>
    </source>
</evidence>
<keyword evidence="7" id="KW-0378">Hydrolase</keyword>
<dbReference type="Pfam" id="PF23286">
    <property type="entry name" value="LRR_13"/>
    <property type="match status" value="2"/>
</dbReference>
<dbReference type="InterPro" id="IPR036390">
    <property type="entry name" value="WH_DNA-bd_sf"/>
</dbReference>
<dbReference type="InterPro" id="IPR001611">
    <property type="entry name" value="Leu-rich_rpt"/>
</dbReference>
<dbReference type="InterPro" id="IPR045344">
    <property type="entry name" value="C-JID"/>
</dbReference>
<dbReference type="EMBL" id="JARBHA010000005">
    <property type="protein sequence ID" value="KAJ9701117.1"/>
    <property type="molecule type" value="Genomic_DNA"/>
</dbReference>
<accession>A0AA39A584</accession>
<evidence type="ECO:0000256" key="2">
    <source>
        <dbReference type="ARBA" id="ARBA00004496"/>
    </source>
</evidence>
<dbReference type="GO" id="GO:0061809">
    <property type="term" value="F:NAD+ nucleosidase activity, cyclic ADP-ribose generating"/>
    <property type="evidence" value="ECO:0007669"/>
    <property type="project" value="UniProtKB-EC"/>
</dbReference>
<dbReference type="InterPro" id="IPR058192">
    <property type="entry name" value="WHD_ROQ1-like"/>
</dbReference>
<dbReference type="Gene3D" id="1.10.8.430">
    <property type="entry name" value="Helical domain of apoptotic protease-activating factors"/>
    <property type="match status" value="1"/>
</dbReference>
<dbReference type="GO" id="GO:0007165">
    <property type="term" value="P:signal transduction"/>
    <property type="evidence" value="ECO:0007669"/>
    <property type="project" value="InterPro"/>
</dbReference>
<evidence type="ECO:0000256" key="11">
    <source>
        <dbReference type="ARBA" id="ARBA00047304"/>
    </source>
</evidence>
<dbReference type="Gene3D" id="3.40.50.10140">
    <property type="entry name" value="Toll/interleukin-1 receptor homology (TIR) domain"/>
    <property type="match status" value="1"/>
</dbReference>
<dbReference type="InterPro" id="IPR042197">
    <property type="entry name" value="Apaf_helical"/>
</dbReference>
<gene>
    <name evidence="15" type="ORF">PVL29_006457</name>
</gene>
<evidence type="ECO:0000256" key="12">
    <source>
        <dbReference type="ARBA" id="ARBA00061488"/>
    </source>
</evidence>
<evidence type="ECO:0000256" key="8">
    <source>
        <dbReference type="ARBA" id="ARBA00022821"/>
    </source>
</evidence>
<evidence type="ECO:0000256" key="4">
    <source>
        <dbReference type="ARBA" id="ARBA00022490"/>
    </source>
</evidence>
<dbReference type="AlphaFoldDB" id="A0AA39A584"/>
<evidence type="ECO:0000256" key="9">
    <source>
        <dbReference type="ARBA" id="ARBA00023027"/>
    </source>
</evidence>
<keyword evidence="6" id="KW-0677">Repeat</keyword>
<dbReference type="Gene3D" id="3.80.10.10">
    <property type="entry name" value="Ribonuclease Inhibitor"/>
    <property type="match status" value="3"/>
</dbReference>
<organism evidence="15 16">
    <name type="scientific">Vitis rotundifolia</name>
    <name type="common">Muscadine grape</name>
    <dbReference type="NCBI Taxonomy" id="103349"/>
    <lineage>
        <taxon>Eukaryota</taxon>
        <taxon>Viridiplantae</taxon>
        <taxon>Streptophyta</taxon>
        <taxon>Embryophyta</taxon>
        <taxon>Tracheophyta</taxon>
        <taxon>Spermatophyta</taxon>
        <taxon>Magnoliopsida</taxon>
        <taxon>eudicotyledons</taxon>
        <taxon>Gunneridae</taxon>
        <taxon>Pentapetalae</taxon>
        <taxon>rosids</taxon>
        <taxon>Vitales</taxon>
        <taxon>Vitaceae</taxon>
        <taxon>Viteae</taxon>
        <taxon>Vitis</taxon>
    </lineage>
</organism>
<dbReference type="Pfam" id="PF20160">
    <property type="entry name" value="C-JID"/>
    <property type="match status" value="1"/>
</dbReference>
<dbReference type="Pfam" id="PF00931">
    <property type="entry name" value="NB-ARC"/>
    <property type="match status" value="1"/>
</dbReference>
<dbReference type="Pfam" id="PF01582">
    <property type="entry name" value="TIR"/>
    <property type="match status" value="1"/>
</dbReference>
<dbReference type="PRINTS" id="PR00364">
    <property type="entry name" value="DISEASERSIST"/>
</dbReference>
<evidence type="ECO:0000256" key="7">
    <source>
        <dbReference type="ARBA" id="ARBA00022801"/>
    </source>
</evidence>
<dbReference type="SUPFAM" id="SSF52058">
    <property type="entry name" value="L domain-like"/>
    <property type="match status" value="2"/>
</dbReference>
<dbReference type="InterPro" id="IPR000157">
    <property type="entry name" value="TIR_dom"/>
</dbReference>
<evidence type="ECO:0000313" key="16">
    <source>
        <dbReference type="Proteomes" id="UP001168098"/>
    </source>
</evidence>
<keyword evidence="5" id="KW-0433">Leucine-rich repeat</keyword>
<keyword evidence="10" id="KW-0539">Nucleus</keyword>
<dbReference type="GO" id="GO:0005737">
    <property type="term" value="C:cytoplasm"/>
    <property type="evidence" value="ECO:0007669"/>
    <property type="project" value="UniProtKB-SubCell"/>
</dbReference>
<evidence type="ECO:0000256" key="5">
    <source>
        <dbReference type="ARBA" id="ARBA00022614"/>
    </source>
</evidence>